<keyword evidence="2" id="KW-1185">Reference proteome</keyword>
<name>A0ABN9UIY3_9DINO</name>
<accession>A0ABN9UIY3</accession>
<evidence type="ECO:0000313" key="2">
    <source>
        <dbReference type="Proteomes" id="UP001189429"/>
    </source>
</evidence>
<dbReference type="InterPro" id="IPR029058">
    <property type="entry name" value="AB_hydrolase_fold"/>
</dbReference>
<proteinExistence type="predicted"/>
<dbReference type="EMBL" id="CAUYUJ010015782">
    <property type="protein sequence ID" value="CAK0858070.1"/>
    <property type="molecule type" value="Genomic_DNA"/>
</dbReference>
<gene>
    <name evidence="1" type="ORF">PCOR1329_LOCUS47970</name>
</gene>
<comment type="caution">
    <text evidence="1">The sequence shown here is derived from an EMBL/GenBank/DDBJ whole genome shotgun (WGS) entry which is preliminary data.</text>
</comment>
<protein>
    <recommendedName>
        <fullName evidence="3">Protein phosphatase methylesterase-1</fullName>
    </recommendedName>
</protein>
<feature type="non-terminal residue" evidence="1">
    <location>
        <position position="129"/>
    </location>
</feature>
<dbReference type="Proteomes" id="UP001189429">
    <property type="component" value="Unassembled WGS sequence"/>
</dbReference>
<dbReference type="SUPFAM" id="SSF53474">
    <property type="entry name" value="alpha/beta-Hydrolases"/>
    <property type="match status" value="1"/>
</dbReference>
<sequence length="129" mass="13461">MGAAPSAGGGGAEPTAAVEEVALPDGARLPCEALGDAGAPRLVWGHGLGVPSPWTKGRRSCESFPVVSAALEDTAREASGQPLSLVVYDARGHGGSTGWEPADHNRDHVNQQFHWRSLAVDMLFVADRH</sequence>
<reference evidence="1" key="1">
    <citation type="submission" date="2023-10" db="EMBL/GenBank/DDBJ databases">
        <authorList>
            <person name="Chen Y."/>
            <person name="Shah S."/>
            <person name="Dougan E. K."/>
            <person name="Thang M."/>
            <person name="Chan C."/>
        </authorList>
    </citation>
    <scope>NUCLEOTIDE SEQUENCE [LARGE SCALE GENOMIC DNA]</scope>
</reference>
<organism evidence="1 2">
    <name type="scientific">Prorocentrum cordatum</name>
    <dbReference type="NCBI Taxonomy" id="2364126"/>
    <lineage>
        <taxon>Eukaryota</taxon>
        <taxon>Sar</taxon>
        <taxon>Alveolata</taxon>
        <taxon>Dinophyceae</taxon>
        <taxon>Prorocentrales</taxon>
        <taxon>Prorocentraceae</taxon>
        <taxon>Prorocentrum</taxon>
    </lineage>
</organism>
<dbReference type="Gene3D" id="3.40.50.1820">
    <property type="entry name" value="alpha/beta hydrolase"/>
    <property type="match status" value="1"/>
</dbReference>
<evidence type="ECO:0008006" key="3">
    <source>
        <dbReference type="Google" id="ProtNLM"/>
    </source>
</evidence>
<evidence type="ECO:0000313" key="1">
    <source>
        <dbReference type="EMBL" id="CAK0858070.1"/>
    </source>
</evidence>